<dbReference type="PROSITE" id="PS51007">
    <property type="entry name" value="CYTC"/>
    <property type="match status" value="1"/>
</dbReference>
<dbReference type="GO" id="GO:0009055">
    <property type="term" value="F:electron transfer activity"/>
    <property type="evidence" value="ECO:0007669"/>
    <property type="project" value="InterPro"/>
</dbReference>
<keyword evidence="2 4" id="KW-0479">Metal-binding</keyword>
<dbReference type="Gene3D" id="1.10.760.10">
    <property type="entry name" value="Cytochrome c-like domain"/>
    <property type="match status" value="1"/>
</dbReference>
<organism evidence="6 7">
    <name type="scientific">Rariglobus hedericola</name>
    <dbReference type="NCBI Taxonomy" id="2597822"/>
    <lineage>
        <taxon>Bacteria</taxon>
        <taxon>Pseudomonadati</taxon>
        <taxon>Verrucomicrobiota</taxon>
        <taxon>Opitutia</taxon>
        <taxon>Opitutales</taxon>
        <taxon>Opitutaceae</taxon>
        <taxon>Rariglobus</taxon>
    </lineage>
</organism>
<dbReference type="OrthoDB" id="9811281at2"/>
<protein>
    <submittedName>
        <fullName evidence="6">Cytochrome c</fullName>
    </submittedName>
</protein>
<evidence type="ECO:0000259" key="5">
    <source>
        <dbReference type="PROSITE" id="PS51007"/>
    </source>
</evidence>
<comment type="caution">
    <text evidence="6">The sequence shown here is derived from an EMBL/GenBank/DDBJ whole genome shotgun (WGS) entry which is preliminary data.</text>
</comment>
<dbReference type="Proteomes" id="UP000315648">
    <property type="component" value="Unassembled WGS sequence"/>
</dbReference>
<keyword evidence="7" id="KW-1185">Reference proteome</keyword>
<feature type="domain" description="Cytochrome c" evidence="5">
    <location>
        <begin position="63"/>
        <end position="171"/>
    </location>
</feature>
<dbReference type="SUPFAM" id="SSF46626">
    <property type="entry name" value="Cytochrome c"/>
    <property type="match status" value="1"/>
</dbReference>
<evidence type="ECO:0000256" key="2">
    <source>
        <dbReference type="ARBA" id="ARBA00022723"/>
    </source>
</evidence>
<evidence type="ECO:0000256" key="3">
    <source>
        <dbReference type="ARBA" id="ARBA00023004"/>
    </source>
</evidence>
<evidence type="ECO:0000313" key="6">
    <source>
        <dbReference type="EMBL" id="TSJ75722.1"/>
    </source>
</evidence>
<sequence length="171" mass="18293">MRGLVDLDAPVGGRGHRDFRLSQGLIFMTKFKVGGVIAATGLAAAMMTMLSGCDGRERVDPEVTRARGQYLVEKVGMCADCHSARGPGGMFDLGQWLQGAPLGFSPTVPMPAWAGYAPGIAGLHNYTDAQAIALLTEGKTLNGQPLRPPMPAYRFNREDAEAIVVYLRSLN</sequence>
<dbReference type="Pfam" id="PF00034">
    <property type="entry name" value="Cytochrom_C"/>
    <property type="match status" value="1"/>
</dbReference>
<keyword evidence="3 4" id="KW-0408">Iron</keyword>
<dbReference type="GO" id="GO:0020037">
    <property type="term" value="F:heme binding"/>
    <property type="evidence" value="ECO:0007669"/>
    <property type="project" value="InterPro"/>
</dbReference>
<name>A0A556QGF0_9BACT</name>
<dbReference type="InterPro" id="IPR009056">
    <property type="entry name" value="Cyt_c-like_dom"/>
</dbReference>
<dbReference type="GO" id="GO:0046872">
    <property type="term" value="F:metal ion binding"/>
    <property type="evidence" value="ECO:0007669"/>
    <property type="project" value="UniProtKB-KW"/>
</dbReference>
<accession>A0A556QGF0</accession>
<proteinExistence type="predicted"/>
<evidence type="ECO:0000313" key="7">
    <source>
        <dbReference type="Proteomes" id="UP000315648"/>
    </source>
</evidence>
<dbReference type="AlphaFoldDB" id="A0A556QGF0"/>
<dbReference type="InterPro" id="IPR036909">
    <property type="entry name" value="Cyt_c-like_dom_sf"/>
</dbReference>
<dbReference type="EMBL" id="VMBG01000003">
    <property type="protein sequence ID" value="TSJ75722.1"/>
    <property type="molecule type" value="Genomic_DNA"/>
</dbReference>
<evidence type="ECO:0000256" key="4">
    <source>
        <dbReference type="PROSITE-ProRule" id="PRU00433"/>
    </source>
</evidence>
<keyword evidence="1 4" id="KW-0349">Heme</keyword>
<reference evidence="6 7" key="1">
    <citation type="submission" date="2019-07" db="EMBL/GenBank/DDBJ databases">
        <title>Description of 53C-WASEF.</title>
        <authorList>
            <person name="Pitt A."/>
            <person name="Hahn M.W."/>
        </authorList>
    </citation>
    <scope>NUCLEOTIDE SEQUENCE [LARGE SCALE GENOMIC DNA]</scope>
    <source>
        <strain evidence="6 7">53C-WASEF</strain>
    </source>
</reference>
<evidence type="ECO:0000256" key="1">
    <source>
        <dbReference type="ARBA" id="ARBA00022617"/>
    </source>
</evidence>
<gene>
    <name evidence="6" type="ORF">FPL22_15755</name>
</gene>